<feature type="transmembrane region" description="Helical" evidence="6">
    <location>
        <begin position="115"/>
        <end position="137"/>
    </location>
</feature>
<keyword evidence="3 6" id="KW-0812">Transmembrane</keyword>
<keyword evidence="2" id="KW-1003">Cell membrane</keyword>
<protein>
    <submittedName>
        <fullName evidence="7">LysE family transporter</fullName>
    </submittedName>
</protein>
<evidence type="ECO:0000256" key="1">
    <source>
        <dbReference type="ARBA" id="ARBA00004651"/>
    </source>
</evidence>
<keyword evidence="4 6" id="KW-1133">Transmembrane helix</keyword>
<dbReference type="GO" id="GO:0005886">
    <property type="term" value="C:plasma membrane"/>
    <property type="evidence" value="ECO:0007669"/>
    <property type="project" value="UniProtKB-SubCell"/>
</dbReference>
<comment type="subcellular location">
    <subcellularLocation>
        <location evidence="1">Cell membrane</location>
        <topology evidence="1">Multi-pass membrane protein</topology>
    </subcellularLocation>
</comment>
<evidence type="ECO:0000313" key="7">
    <source>
        <dbReference type="EMBL" id="QPC45202.1"/>
    </source>
</evidence>
<gene>
    <name evidence="7" type="ORF">HW532_05585</name>
</gene>
<organism evidence="7 8">
    <name type="scientific">Kaustia mangrovi</name>
    <dbReference type="NCBI Taxonomy" id="2593653"/>
    <lineage>
        <taxon>Bacteria</taxon>
        <taxon>Pseudomonadati</taxon>
        <taxon>Pseudomonadota</taxon>
        <taxon>Alphaproteobacteria</taxon>
        <taxon>Hyphomicrobiales</taxon>
        <taxon>Parvibaculaceae</taxon>
        <taxon>Kaustia</taxon>
    </lineage>
</organism>
<feature type="transmembrane region" description="Helical" evidence="6">
    <location>
        <begin position="144"/>
        <end position="164"/>
    </location>
</feature>
<evidence type="ECO:0000256" key="3">
    <source>
        <dbReference type="ARBA" id="ARBA00022692"/>
    </source>
</evidence>
<feature type="transmembrane region" description="Helical" evidence="6">
    <location>
        <begin position="184"/>
        <end position="207"/>
    </location>
</feature>
<feature type="transmembrane region" description="Helical" evidence="6">
    <location>
        <begin position="51"/>
        <end position="70"/>
    </location>
</feature>
<reference evidence="7 8" key="1">
    <citation type="submission" date="2020-06" db="EMBL/GenBank/DDBJ databases">
        <title>Genome sequence of 2 isolates from Red Sea Mangroves.</title>
        <authorList>
            <person name="Sefrji F."/>
            <person name="Michoud G."/>
            <person name="Merlino G."/>
            <person name="Daffonchio D."/>
        </authorList>
    </citation>
    <scope>NUCLEOTIDE SEQUENCE [LARGE SCALE GENOMIC DNA]</scope>
    <source>
        <strain evidence="7 8">R1DC25</strain>
    </source>
</reference>
<keyword evidence="8" id="KW-1185">Reference proteome</keyword>
<dbReference type="RefSeq" id="WP_213164440.1">
    <property type="nucleotide sequence ID" value="NZ_CP058214.1"/>
</dbReference>
<dbReference type="KEGG" id="kmn:HW532_05585"/>
<evidence type="ECO:0000256" key="6">
    <source>
        <dbReference type="SAM" id="Phobius"/>
    </source>
</evidence>
<evidence type="ECO:0000313" key="8">
    <source>
        <dbReference type="Proteomes" id="UP000593594"/>
    </source>
</evidence>
<dbReference type="Proteomes" id="UP000593594">
    <property type="component" value="Chromosome"/>
</dbReference>
<proteinExistence type="predicted"/>
<dbReference type="PANTHER" id="PTHR30086:SF20">
    <property type="entry name" value="ARGININE EXPORTER PROTEIN ARGO-RELATED"/>
    <property type="match status" value="1"/>
</dbReference>
<dbReference type="EMBL" id="CP058214">
    <property type="protein sequence ID" value="QPC45202.1"/>
    <property type="molecule type" value="Genomic_DNA"/>
</dbReference>
<name>A0A7S8C8A1_9HYPH</name>
<sequence length="209" mass="20956">MDIALFGKSMALGLAIAAPFGPMGALCVNRALERGFWAGVASGLGTALADAFYASLAALGFAAFSAALGVVDGPLRLFGGVFMIWLGWKSLQAAPAANAARVGARALAGTVSATFLLTVTNPMTILSFAAIFAGLGLAGEGDGAGVATVVAGVFLGSLGWWFALSGGVSLAHRRLPPGFAVWTARISGAILILFGVGAIGSLLWGLIRT</sequence>
<dbReference type="PANTHER" id="PTHR30086">
    <property type="entry name" value="ARGININE EXPORTER PROTEIN ARGO"/>
    <property type="match status" value="1"/>
</dbReference>
<evidence type="ECO:0000256" key="2">
    <source>
        <dbReference type="ARBA" id="ARBA00022475"/>
    </source>
</evidence>
<keyword evidence="5 6" id="KW-0472">Membrane</keyword>
<accession>A0A7S8C8A1</accession>
<evidence type="ECO:0000256" key="5">
    <source>
        <dbReference type="ARBA" id="ARBA00023136"/>
    </source>
</evidence>
<dbReference type="Pfam" id="PF01810">
    <property type="entry name" value="LysE"/>
    <property type="match status" value="1"/>
</dbReference>
<dbReference type="AlphaFoldDB" id="A0A7S8C8A1"/>
<evidence type="ECO:0000256" key="4">
    <source>
        <dbReference type="ARBA" id="ARBA00022989"/>
    </source>
</evidence>
<dbReference type="GO" id="GO:0015171">
    <property type="term" value="F:amino acid transmembrane transporter activity"/>
    <property type="evidence" value="ECO:0007669"/>
    <property type="project" value="TreeGrafter"/>
</dbReference>
<dbReference type="InterPro" id="IPR001123">
    <property type="entry name" value="LeuE-type"/>
</dbReference>